<sequence>MSTLARIVDFLNSIGIETTEGDVPDSSFPPGVRIQGGRIVFDRSMPWPGDLLHEAGHIATAPASLRSTLNDGVELTGSVPYATEAEATAWAYAAVEHLQLDPTVLFHTGGYHGASDRLIATFAAAVYPGAYGLARADMTAVGPDARDRGAAVYPKMAQWLRS</sequence>
<reference evidence="2" key="1">
    <citation type="journal article" date="2019" name="Int. J. Syst. Evol. Microbiol.">
        <title>The Global Catalogue of Microorganisms (GCM) 10K type strain sequencing project: providing services to taxonomists for standard genome sequencing and annotation.</title>
        <authorList>
            <consortium name="The Broad Institute Genomics Platform"/>
            <consortium name="The Broad Institute Genome Sequencing Center for Infectious Disease"/>
            <person name="Wu L."/>
            <person name="Ma J."/>
        </authorList>
    </citation>
    <scope>NUCLEOTIDE SEQUENCE [LARGE SCALE GENOMIC DNA]</scope>
    <source>
        <strain evidence="2">KCTC 22558</strain>
    </source>
</reference>
<evidence type="ECO:0000313" key="2">
    <source>
        <dbReference type="Proteomes" id="UP000643403"/>
    </source>
</evidence>
<dbReference type="EMBL" id="BMXY01000005">
    <property type="protein sequence ID" value="GGZ72253.1"/>
    <property type="molecule type" value="Genomic_DNA"/>
</dbReference>
<dbReference type="RefSeq" id="WP_189451147.1">
    <property type="nucleotide sequence ID" value="NZ_BMXY01000005.1"/>
</dbReference>
<protein>
    <submittedName>
        <fullName evidence="1">Uncharacterized protein</fullName>
    </submittedName>
</protein>
<accession>A0ABQ3C877</accession>
<name>A0ABQ3C877_9GAMM</name>
<dbReference type="Proteomes" id="UP000643403">
    <property type="component" value="Unassembled WGS sequence"/>
</dbReference>
<keyword evidence="2" id="KW-1185">Reference proteome</keyword>
<evidence type="ECO:0000313" key="1">
    <source>
        <dbReference type="EMBL" id="GGZ72253.1"/>
    </source>
</evidence>
<organism evidence="1 2">
    <name type="scientific">Cognatilysobacter xinjiangensis</name>
    <dbReference type="NCBI Taxonomy" id="546892"/>
    <lineage>
        <taxon>Bacteria</taxon>
        <taxon>Pseudomonadati</taxon>
        <taxon>Pseudomonadota</taxon>
        <taxon>Gammaproteobacteria</taxon>
        <taxon>Lysobacterales</taxon>
        <taxon>Lysobacteraceae</taxon>
        <taxon>Cognatilysobacter</taxon>
    </lineage>
</organism>
<gene>
    <name evidence="1" type="ORF">GCM10008101_28260</name>
</gene>
<proteinExistence type="predicted"/>
<comment type="caution">
    <text evidence="1">The sequence shown here is derived from an EMBL/GenBank/DDBJ whole genome shotgun (WGS) entry which is preliminary data.</text>
</comment>